<comment type="domain">
    <text evidence="13">The M domain binds the 7SL RNA in presence of SRP19 and binds the signal sequence of presecretory proteins.</text>
</comment>
<protein>
    <recommendedName>
        <fullName evidence="13">Signal recognition particle 54 kDa protein</fullName>
    </recommendedName>
</protein>
<dbReference type="Pfam" id="PF00448">
    <property type="entry name" value="SRP54"/>
    <property type="match status" value="1"/>
</dbReference>
<feature type="domain" description="SRP54-type proteins GTP-binding" evidence="14">
    <location>
        <begin position="284"/>
        <end position="297"/>
    </location>
</feature>
<evidence type="ECO:0000256" key="7">
    <source>
        <dbReference type="ARBA" id="ARBA00022824"/>
    </source>
</evidence>
<keyword evidence="5 13" id="KW-0547">Nucleotide-binding</keyword>
<dbReference type="Gene3D" id="1.20.120.140">
    <property type="entry name" value="Signal recognition particle SRP54, nucleotide-binding domain"/>
    <property type="match status" value="1"/>
</dbReference>
<dbReference type="SUPFAM" id="SSF47364">
    <property type="entry name" value="Domain of the SRP/SRP receptor G-proteins"/>
    <property type="match status" value="1"/>
</dbReference>
<evidence type="ECO:0000256" key="5">
    <source>
        <dbReference type="ARBA" id="ARBA00022741"/>
    </source>
</evidence>
<dbReference type="EMBL" id="AAEE01000001">
    <property type="protein sequence ID" value="EAK90603.1"/>
    <property type="molecule type" value="Genomic_DNA"/>
</dbReference>
<keyword evidence="10 13" id="KW-0733">Signal recognition particle</keyword>
<dbReference type="Gene3D" id="1.10.260.30">
    <property type="entry name" value="Signal recognition particle, SRP54 subunit, M-domain"/>
    <property type="match status" value="1"/>
</dbReference>
<evidence type="ECO:0000259" key="14">
    <source>
        <dbReference type="PROSITE" id="PS00300"/>
    </source>
</evidence>
<evidence type="ECO:0000313" key="15">
    <source>
        <dbReference type="EMBL" id="EAK90603.1"/>
    </source>
</evidence>
<dbReference type="KEGG" id="cpv:cgd7_1640"/>
<dbReference type="RefSeq" id="XP_628344.1">
    <property type="nucleotide sequence ID" value="XM_628342.1"/>
</dbReference>
<dbReference type="GeneID" id="3371788"/>
<dbReference type="GO" id="GO:0005829">
    <property type="term" value="C:cytosol"/>
    <property type="evidence" value="ECO:0007669"/>
    <property type="project" value="TreeGrafter"/>
</dbReference>
<comment type="catalytic activity">
    <reaction evidence="12">
        <text>GTP + H2O = GDP + phosphate + H(+)</text>
        <dbReference type="Rhea" id="RHEA:19669"/>
        <dbReference type="ChEBI" id="CHEBI:15377"/>
        <dbReference type="ChEBI" id="CHEBI:15378"/>
        <dbReference type="ChEBI" id="CHEBI:37565"/>
        <dbReference type="ChEBI" id="CHEBI:43474"/>
        <dbReference type="ChEBI" id="CHEBI:58189"/>
        <dbReference type="EC" id="3.6.5.4"/>
    </reaction>
    <physiologicalReaction direction="left-to-right" evidence="12">
        <dbReference type="Rhea" id="RHEA:19670"/>
    </physiologicalReaction>
</comment>
<keyword evidence="8 13" id="KW-0694">RNA-binding</keyword>
<comment type="caution">
    <text evidence="15">The sequence shown here is derived from an EMBL/GenBank/DDBJ whole genome shotgun (WGS) entry which is preliminary data.</text>
</comment>
<comment type="similarity">
    <text evidence="3 13">Belongs to the GTP-binding SRP family. SRP54 subfamily.</text>
</comment>
<evidence type="ECO:0000256" key="12">
    <source>
        <dbReference type="ARBA" id="ARBA00048157"/>
    </source>
</evidence>
<dbReference type="PROSITE" id="PS00300">
    <property type="entry name" value="SRP54"/>
    <property type="match status" value="1"/>
</dbReference>
<comment type="subcellular location">
    <subcellularLocation>
        <location evidence="2 13">Cytoplasm</location>
    </subcellularLocation>
    <subcellularLocation>
        <location evidence="1">Endoplasmic reticulum</location>
    </subcellularLocation>
</comment>
<dbReference type="InterPro" id="IPR006325">
    <property type="entry name" value="SRP54_euk"/>
</dbReference>
<dbReference type="Proteomes" id="UP000006726">
    <property type="component" value="Chromosome 7"/>
</dbReference>
<dbReference type="Pfam" id="PF02881">
    <property type="entry name" value="SRP54_N"/>
    <property type="match status" value="1"/>
</dbReference>
<keyword evidence="16" id="KW-1185">Reference proteome</keyword>
<dbReference type="InterPro" id="IPR042101">
    <property type="entry name" value="SRP54_N_sf"/>
</dbReference>
<keyword evidence="7" id="KW-0256">Endoplasmic reticulum</keyword>
<dbReference type="OrthoDB" id="10250817at2759"/>
<evidence type="ECO:0000256" key="3">
    <source>
        <dbReference type="ARBA" id="ARBA00005450"/>
    </source>
</evidence>
<keyword evidence="4 13" id="KW-0963">Cytoplasm</keyword>
<dbReference type="SUPFAM" id="SSF52540">
    <property type="entry name" value="P-loop containing nucleoside triphosphate hydrolases"/>
    <property type="match status" value="1"/>
</dbReference>
<organism evidence="15 16">
    <name type="scientific">Cryptosporidium parvum (strain Iowa II)</name>
    <dbReference type="NCBI Taxonomy" id="353152"/>
    <lineage>
        <taxon>Eukaryota</taxon>
        <taxon>Sar</taxon>
        <taxon>Alveolata</taxon>
        <taxon>Apicomplexa</taxon>
        <taxon>Conoidasida</taxon>
        <taxon>Coccidia</taxon>
        <taxon>Eucoccidiorida</taxon>
        <taxon>Eimeriorina</taxon>
        <taxon>Cryptosporidiidae</taxon>
        <taxon>Cryptosporidium</taxon>
    </lineage>
</organism>
<dbReference type="GO" id="GO:0005786">
    <property type="term" value="C:signal recognition particle, endoplasmic reticulum targeting"/>
    <property type="evidence" value="ECO:0007669"/>
    <property type="project" value="UniProtKB-UniRule"/>
</dbReference>
<dbReference type="PANTHER" id="PTHR11564">
    <property type="entry name" value="SIGNAL RECOGNITION PARTICLE 54K PROTEIN SRP54"/>
    <property type="match status" value="1"/>
</dbReference>
<accession>Q5CYN6</accession>
<evidence type="ECO:0000256" key="10">
    <source>
        <dbReference type="ARBA" id="ARBA00023135"/>
    </source>
</evidence>
<dbReference type="AlphaFoldDB" id="Q5CYN6"/>
<dbReference type="InterPro" id="IPR004125">
    <property type="entry name" value="Signal_recog_particle_SRP54_M"/>
</dbReference>
<evidence type="ECO:0000256" key="1">
    <source>
        <dbReference type="ARBA" id="ARBA00004240"/>
    </source>
</evidence>
<keyword evidence="9 13" id="KW-0342">GTP-binding</keyword>
<dbReference type="InterPro" id="IPR036225">
    <property type="entry name" value="SRP/SRP_N"/>
</dbReference>
<dbReference type="GO" id="GO:0008312">
    <property type="term" value="F:7S RNA binding"/>
    <property type="evidence" value="ECO:0007669"/>
    <property type="project" value="UniProtKB-UniRule"/>
</dbReference>
<dbReference type="Gene3D" id="3.40.50.300">
    <property type="entry name" value="P-loop containing nucleotide triphosphate hydrolases"/>
    <property type="match status" value="1"/>
</dbReference>
<dbReference type="FunFam" id="3.40.50.300:FF:000022">
    <property type="entry name" value="Signal recognition particle 54 kDa subunit"/>
    <property type="match status" value="1"/>
</dbReference>
<dbReference type="GO" id="GO:0003924">
    <property type="term" value="F:GTPase activity"/>
    <property type="evidence" value="ECO:0007669"/>
    <property type="project" value="UniProtKB-UniRule"/>
</dbReference>
<dbReference type="InterPro" id="IPR003593">
    <property type="entry name" value="AAA+_ATPase"/>
</dbReference>
<dbReference type="SUPFAM" id="SSF47446">
    <property type="entry name" value="Signal peptide-binding domain"/>
    <property type="match status" value="1"/>
</dbReference>
<evidence type="ECO:0000256" key="6">
    <source>
        <dbReference type="ARBA" id="ARBA00022801"/>
    </source>
</evidence>
<comment type="function">
    <text evidence="13">Component of the signal recognition particle (SRP) complex, a ribonucleoprotein complex that mediates the cotranslational targeting of secretory and membrane proteins to the endoplasmic reticulum (ER).</text>
</comment>
<dbReference type="GO" id="GO:0005525">
    <property type="term" value="F:GTP binding"/>
    <property type="evidence" value="ECO:0007669"/>
    <property type="project" value="UniProtKB-UniRule"/>
</dbReference>
<comment type="domain">
    <text evidence="13">The NG domain, also named G domain, is a special guanosine triphosphatase (GTPase) domain, which binds GTP and forms a guanosine 5'-triphosphate (GTP)-dependent complex with a homologous NG domain in the SRP receptor subunit SRPRA. The two NG domains undergo cooperative rearrangements upon their assembly, which culminate in the reciprocal activation of the GTPase activity of one another. SRP receptor compaction upon binding with cargo-loaded SRP and GTPase rearrangement drive SRP-mediated cotranslational protein translocation into the ER.</text>
</comment>
<dbReference type="HAMAP" id="MF_00306">
    <property type="entry name" value="SRP54"/>
    <property type="match status" value="1"/>
</dbReference>
<gene>
    <name evidence="15" type="ORF">cgd7_1640</name>
</gene>
<reference evidence="15 16" key="1">
    <citation type="journal article" date="2004" name="Science">
        <title>Complete genome sequence of the apicomplexan, Cryptosporidium parvum.</title>
        <authorList>
            <person name="Abrahamsen M.S."/>
            <person name="Templeton T.J."/>
            <person name="Enomoto S."/>
            <person name="Abrahante J.E."/>
            <person name="Zhu G."/>
            <person name="Lancto C.A."/>
            <person name="Deng M."/>
            <person name="Liu C."/>
            <person name="Widmer G."/>
            <person name="Tzipori S."/>
            <person name="Buck G.A."/>
            <person name="Xu P."/>
            <person name="Bankier A.T."/>
            <person name="Dear P.H."/>
            <person name="Konfortov B.A."/>
            <person name="Spriggs H.F."/>
            <person name="Iyer L."/>
            <person name="Anantharaman V."/>
            <person name="Aravind L."/>
            <person name="Kapur V."/>
        </authorList>
    </citation>
    <scope>NUCLEOTIDE SEQUENCE [LARGE SCALE GENOMIC DNA]</scope>
    <source>
        <strain evidence="16">Iowa II</strain>
    </source>
</reference>
<keyword evidence="6" id="KW-0378">Hydrolase</keyword>
<dbReference type="InterPro" id="IPR000897">
    <property type="entry name" value="SRP54_GTPase_dom"/>
</dbReference>
<evidence type="ECO:0000313" key="16">
    <source>
        <dbReference type="Proteomes" id="UP000006726"/>
    </source>
</evidence>
<dbReference type="InterPro" id="IPR022941">
    <property type="entry name" value="SRP54"/>
</dbReference>
<dbReference type="PANTHER" id="PTHR11564:SF5">
    <property type="entry name" value="SIGNAL RECOGNITION PARTICLE SUBUNIT SRP54"/>
    <property type="match status" value="1"/>
</dbReference>
<evidence type="ECO:0000256" key="9">
    <source>
        <dbReference type="ARBA" id="ARBA00023134"/>
    </source>
</evidence>
<sequence>TPLYPKEESYFKVFLMVLADLGGQLASAIRKFQSSTIADEAAIDLCLKEIATALLKADVNVKLVAQLRNNIKKAVEQEDSVGGSNRRRQIQSAVVEELVNILTPSRTPYVPQRDKSNVIVFVGLQGSGKTTTCTKFANYYQRRGWKTALVCADTFRAGAFDQLKQNATKVKIPFYGSYTETDPVKIARDGVREFRKEGYDLIIVDTSGRHKQESSLFVEMEQVVMETNPDDVVFVMDSHIGQACYDQAMAFCNAVDVGSVIITKLDGHAKGGGALSAVAATGAPIIFIGTGEHFDEFEPFETKGFVSRLLGLGDISGLMAKINEVVPLDRQPDMVNRLVQGIFTLRDMYEQFQNMLNMGSPSALLSMIPGMGPNILAKEDEQAGIERLKKFMVIMDSMTESELDNEKTINASRVERISRGSGTSNQDVQELLSQHKMFSKMVGQIGKLGLGKKGGLDMSSIMKNPTQLIQKMQKAIDPRIFKHMGGAQNMMNMMREMDKFQGSPDFQKMFGGMGF</sequence>
<dbReference type="NCBIfam" id="TIGR01425">
    <property type="entry name" value="SRP54_euk"/>
    <property type="match status" value="1"/>
</dbReference>
<dbReference type="CDD" id="cd17875">
    <property type="entry name" value="SRP54_G"/>
    <property type="match status" value="1"/>
</dbReference>
<dbReference type="InterPro" id="IPR027417">
    <property type="entry name" value="P-loop_NTPase"/>
</dbReference>
<dbReference type="SMART" id="SM00962">
    <property type="entry name" value="SRP54"/>
    <property type="match status" value="1"/>
</dbReference>
<dbReference type="STRING" id="353152.Q5CYN6"/>
<dbReference type="InParanoid" id="Q5CYN6"/>
<dbReference type="GO" id="GO:0005783">
    <property type="term" value="C:endoplasmic reticulum"/>
    <property type="evidence" value="ECO:0007669"/>
    <property type="project" value="UniProtKB-SubCell"/>
</dbReference>
<dbReference type="Pfam" id="PF02978">
    <property type="entry name" value="SRP_SPB"/>
    <property type="match status" value="1"/>
</dbReference>
<name>Q5CYN6_CRYPI</name>
<dbReference type="FunCoup" id="Q5CYN6">
    <property type="interactions" value="373"/>
</dbReference>
<evidence type="ECO:0000256" key="2">
    <source>
        <dbReference type="ARBA" id="ARBA00004496"/>
    </source>
</evidence>
<dbReference type="SMART" id="SM00963">
    <property type="entry name" value="SRP54_N"/>
    <property type="match status" value="1"/>
</dbReference>
<dbReference type="InterPro" id="IPR036891">
    <property type="entry name" value="Signal_recog_part_SRP54_M_sf"/>
</dbReference>
<evidence type="ECO:0000256" key="4">
    <source>
        <dbReference type="ARBA" id="ARBA00022490"/>
    </source>
</evidence>
<dbReference type="OMA" id="GMTGQDA"/>
<dbReference type="InterPro" id="IPR013822">
    <property type="entry name" value="Signal_recog_particl_SRP54_hlx"/>
</dbReference>
<evidence type="ECO:0000256" key="13">
    <source>
        <dbReference type="RuleBase" id="RU364034"/>
    </source>
</evidence>
<dbReference type="GO" id="GO:0006616">
    <property type="term" value="P:SRP-dependent cotranslational protein targeting to membrane, translocation"/>
    <property type="evidence" value="ECO:0007669"/>
    <property type="project" value="TreeGrafter"/>
</dbReference>
<keyword evidence="11 13" id="KW-0687">Ribonucleoprotein</keyword>
<evidence type="ECO:0000256" key="11">
    <source>
        <dbReference type="ARBA" id="ARBA00023274"/>
    </source>
</evidence>
<feature type="non-terminal residue" evidence="15">
    <location>
        <position position="1"/>
    </location>
</feature>
<evidence type="ECO:0000256" key="8">
    <source>
        <dbReference type="ARBA" id="ARBA00022884"/>
    </source>
</evidence>
<dbReference type="GO" id="GO:0030942">
    <property type="term" value="F:endoplasmic reticulum signal peptide binding"/>
    <property type="evidence" value="ECO:0007669"/>
    <property type="project" value="TreeGrafter"/>
</dbReference>
<proteinExistence type="inferred from homology"/>
<dbReference type="SMART" id="SM00382">
    <property type="entry name" value="AAA"/>
    <property type="match status" value="1"/>
</dbReference>